<sequence length="353" mass="40288">MLPPNPKSLDFEVPDSCAMTHNGENFLIYDSTRKIFGGRLMIFSTKVFIEMLCECEVILIDGTFKTRPIMFAQVYVIMGKHLGEADEYGGKFEPQQVYLDFEAAAINALENVVSSDLNKAMDMLIGSFPNVVIHGCWYHFTQSIYRNIQKIGLASMYEKKKDVQTWLRSFMALPLVKHSALDASVKLLMDNPPASNNLLNQFIEYFQNQWIIRVPSKYWNIGPIHLRCNNAVEAYNNRLQHRFGMHPQLWNFIHFLKGEESLVMMRTKQIRSGNYREKMILFSTNTQRAGKKTKQIKNLARLYEIGTIGLKQYITSLSFFVGQSASIKTKKQSCVQDSTSVVSNTADTADGGN</sequence>
<evidence type="ECO:0008006" key="4">
    <source>
        <dbReference type="Google" id="ProtNLM"/>
    </source>
</evidence>
<dbReference type="AlphaFoldDB" id="A0A818IYM5"/>
<evidence type="ECO:0000313" key="3">
    <source>
        <dbReference type="Proteomes" id="UP000663833"/>
    </source>
</evidence>
<evidence type="ECO:0000313" key="2">
    <source>
        <dbReference type="EMBL" id="CAF4444738.1"/>
    </source>
</evidence>
<accession>A0A818IYM5</accession>
<protein>
    <recommendedName>
        <fullName evidence="4">MULE transposase domain-containing protein</fullName>
    </recommendedName>
</protein>
<gene>
    <name evidence="2" type="ORF">HFQ381_LOCUS23407</name>
    <name evidence="1" type="ORF">LUA448_LOCUS26950</name>
</gene>
<dbReference type="Proteomes" id="UP000663833">
    <property type="component" value="Unassembled WGS sequence"/>
</dbReference>
<reference evidence="1" key="1">
    <citation type="submission" date="2021-02" db="EMBL/GenBank/DDBJ databases">
        <authorList>
            <person name="Nowell W R."/>
        </authorList>
    </citation>
    <scope>NUCLEOTIDE SEQUENCE</scope>
</reference>
<dbReference type="EMBL" id="CAJNYD010003610">
    <property type="protein sequence ID" value="CAF3530556.1"/>
    <property type="molecule type" value="Genomic_DNA"/>
</dbReference>
<proteinExistence type="predicted"/>
<evidence type="ECO:0000313" key="1">
    <source>
        <dbReference type="EMBL" id="CAF3530556.1"/>
    </source>
</evidence>
<organism evidence="1 3">
    <name type="scientific">Rotaria socialis</name>
    <dbReference type="NCBI Taxonomy" id="392032"/>
    <lineage>
        <taxon>Eukaryota</taxon>
        <taxon>Metazoa</taxon>
        <taxon>Spiralia</taxon>
        <taxon>Gnathifera</taxon>
        <taxon>Rotifera</taxon>
        <taxon>Eurotatoria</taxon>
        <taxon>Bdelloidea</taxon>
        <taxon>Philodinida</taxon>
        <taxon>Philodinidae</taxon>
        <taxon>Rotaria</taxon>
    </lineage>
</organism>
<dbReference type="EMBL" id="CAJOBO010002325">
    <property type="protein sequence ID" value="CAF4444738.1"/>
    <property type="molecule type" value="Genomic_DNA"/>
</dbReference>
<name>A0A818IYM5_9BILA</name>
<dbReference type="Proteomes" id="UP000663851">
    <property type="component" value="Unassembled WGS sequence"/>
</dbReference>
<comment type="caution">
    <text evidence="1">The sequence shown here is derived from an EMBL/GenBank/DDBJ whole genome shotgun (WGS) entry which is preliminary data.</text>
</comment>